<evidence type="ECO:0000313" key="1">
    <source>
        <dbReference type="EMBL" id="CAA6815767.1"/>
    </source>
</evidence>
<sequence length="82" mass="9378">MKPLFQLRDDATIDQVTQHMALMCYQLSAVQGQLFELTHVRNEILGNFEQIGALISQNENNIEQMQQLAAFLNEKQIAEVKS</sequence>
<protein>
    <submittedName>
        <fullName evidence="1">Uncharacterized protein</fullName>
    </submittedName>
</protein>
<accession>A0A6S6TH33</accession>
<dbReference type="AlphaFoldDB" id="A0A6S6TH33"/>
<gene>
    <name evidence="1" type="ORF">HELGO_WM90474</name>
</gene>
<reference evidence="1" key="1">
    <citation type="submission" date="2020-01" db="EMBL/GenBank/DDBJ databases">
        <authorList>
            <person name="Meier V. D."/>
            <person name="Meier V D."/>
        </authorList>
    </citation>
    <scope>NUCLEOTIDE SEQUENCE</scope>
    <source>
        <strain evidence="1">HLG_WM_MAG_09</strain>
    </source>
</reference>
<dbReference type="EMBL" id="CACVAT010000253">
    <property type="protein sequence ID" value="CAA6815767.1"/>
    <property type="molecule type" value="Genomic_DNA"/>
</dbReference>
<proteinExistence type="predicted"/>
<organism evidence="1">
    <name type="scientific">uncultured Thiotrichaceae bacterium</name>
    <dbReference type="NCBI Taxonomy" id="298394"/>
    <lineage>
        <taxon>Bacteria</taxon>
        <taxon>Pseudomonadati</taxon>
        <taxon>Pseudomonadota</taxon>
        <taxon>Gammaproteobacteria</taxon>
        <taxon>Thiotrichales</taxon>
        <taxon>Thiotrichaceae</taxon>
        <taxon>environmental samples</taxon>
    </lineage>
</organism>
<name>A0A6S6TH33_9GAMM</name>